<dbReference type="GO" id="GO:0006814">
    <property type="term" value="P:sodium ion transport"/>
    <property type="evidence" value="ECO:0007669"/>
    <property type="project" value="UniProtKB-KW"/>
</dbReference>
<comment type="subcellular location">
    <subcellularLocation>
        <location evidence="1">Cell membrane</location>
        <topology evidence="1">Multi-pass membrane protein</topology>
    </subcellularLocation>
</comment>
<evidence type="ECO:0000256" key="2">
    <source>
        <dbReference type="ARBA" id="ARBA00006434"/>
    </source>
</evidence>
<evidence type="ECO:0000256" key="11">
    <source>
        <dbReference type="SAM" id="Phobius"/>
    </source>
</evidence>
<gene>
    <name evidence="12" type="ORF">METZ01_LOCUS108489</name>
</gene>
<reference evidence="12" key="1">
    <citation type="submission" date="2018-05" db="EMBL/GenBank/DDBJ databases">
        <authorList>
            <person name="Lanie J.A."/>
            <person name="Ng W.-L."/>
            <person name="Kazmierczak K.M."/>
            <person name="Andrzejewski T.M."/>
            <person name="Davidsen T.M."/>
            <person name="Wayne K.J."/>
            <person name="Tettelin H."/>
            <person name="Glass J.I."/>
            <person name="Rusch D."/>
            <person name="Podicherti R."/>
            <person name="Tsui H.-C.T."/>
            <person name="Winkler M.E."/>
        </authorList>
    </citation>
    <scope>NUCLEOTIDE SEQUENCE</scope>
</reference>
<keyword evidence="3" id="KW-0813">Transport</keyword>
<dbReference type="PROSITE" id="PS50283">
    <property type="entry name" value="NA_SOLUT_SYMP_3"/>
    <property type="match status" value="1"/>
</dbReference>
<organism evidence="12">
    <name type="scientific">marine metagenome</name>
    <dbReference type="NCBI Taxonomy" id="408172"/>
    <lineage>
        <taxon>unclassified sequences</taxon>
        <taxon>metagenomes</taxon>
        <taxon>ecological metagenomes</taxon>
    </lineage>
</organism>
<keyword evidence="10" id="KW-0739">Sodium transport</keyword>
<comment type="similarity">
    <text evidence="2">Belongs to the sodium:solute symporter (SSF) (TC 2.A.21) family.</text>
</comment>
<dbReference type="InterPro" id="IPR038377">
    <property type="entry name" value="Na/Glc_symporter_sf"/>
</dbReference>
<keyword evidence="9 11" id="KW-0472">Membrane</keyword>
<keyword evidence="7" id="KW-0915">Sodium</keyword>
<feature type="transmembrane region" description="Helical" evidence="11">
    <location>
        <begin position="117"/>
        <end position="140"/>
    </location>
</feature>
<evidence type="ECO:0000256" key="5">
    <source>
        <dbReference type="ARBA" id="ARBA00022692"/>
    </source>
</evidence>
<accession>A0A381WT01</accession>
<dbReference type="InterPro" id="IPR051163">
    <property type="entry name" value="Sodium:Solute_Symporter_SSF"/>
</dbReference>
<evidence type="ECO:0000256" key="7">
    <source>
        <dbReference type="ARBA" id="ARBA00023053"/>
    </source>
</evidence>
<evidence type="ECO:0000256" key="4">
    <source>
        <dbReference type="ARBA" id="ARBA00022475"/>
    </source>
</evidence>
<evidence type="ECO:0000256" key="8">
    <source>
        <dbReference type="ARBA" id="ARBA00023065"/>
    </source>
</evidence>
<feature type="transmembrane region" description="Helical" evidence="11">
    <location>
        <begin position="76"/>
        <end position="97"/>
    </location>
</feature>
<sequence>MKLHWLDVFTLISYLLIIISVGIYFSRKNTTTEGYFVGNRSYSGWVIGLSMIGTSISSITFLAYPADSFKTSWLRFLPNIVLPIVIITSAYLFLPFFKRNNIISAYEYLEDRFGPSVRIYGATTFLIGQLVRISLILYLLSLMVHEVTSLTILQSILLSGITVGIYTILGGIEAVIWTDVIQTITLVFGGLICIGVIIYQLPEGLYQIIDIALLNNKLSFSELKDGVLHPVSWGVSLSNKTGIMMIFLGFSWFFQEYITNQNIIQRYAATKNESEARKAMFISSINIPIWAFFMFLGTALYAYFQVYPSEAASEMLIGTRNAEDILPYFIIYYLPAGISGLIIAAAIAAAMSSLDSSINSISTVSVHDIYRRHLAPNKDDIHYLHIAWYIATFATIIMIIGSCILAFSKMNTLQDTYNTIGSVVMGGVLGLYLLGFCTKRGNEKSVWFGIALTMIFSLWTVLAKYNSLPDWLQAPFDLYYTGILGQIVMFAGIFVAAVLFSDSKNNLKNLTIWTKGNK</sequence>
<feature type="transmembrane region" description="Helical" evidence="11">
    <location>
        <begin position="419"/>
        <end position="438"/>
    </location>
</feature>
<dbReference type="GO" id="GO:0015293">
    <property type="term" value="F:symporter activity"/>
    <property type="evidence" value="ECO:0007669"/>
    <property type="project" value="TreeGrafter"/>
</dbReference>
<dbReference type="NCBIfam" id="TIGR00813">
    <property type="entry name" value="sss"/>
    <property type="match status" value="1"/>
</dbReference>
<dbReference type="InterPro" id="IPR001734">
    <property type="entry name" value="Na/solute_symporter"/>
</dbReference>
<feature type="transmembrane region" description="Helical" evidence="11">
    <location>
        <begin position="241"/>
        <end position="258"/>
    </location>
</feature>
<dbReference type="Gene3D" id="1.20.1730.10">
    <property type="entry name" value="Sodium/glucose cotransporter"/>
    <property type="match status" value="1"/>
</dbReference>
<dbReference type="EMBL" id="UINC01012789">
    <property type="protein sequence ID" value="SVA55635.1"/>
    <property type="molecule type" value="Genomic_DNA"/>
</dbReference>
<evidence type="ECO:0008006" key="13">
    <source>
        <dbReference type="Google" id="ProtNLM"/>
    </source>
</evidence>
<evidence type="ECO:0000256" key="3">
    <source>
        <dbReference type="ARBA" id="ARBA00022448"/>
    </source>
</evidence>
<evidence type="ECO:0000256" key="9">
    <source>
        <dbReference type="ARBA" id="ARBA00023136"/>
    </source>
</evidence>
<keyword evidence="6 11" id="KW-1133">Transmembrane helix</keyword>
<keyword evidence="4" id="KW-1003">Cell membrane</keyword>
<feature type="transmembrane region" description="Helical" evidence="11">
    <location>
        <begin position="45"/>
        <end position="64"/>
    </location>
</feature>
<feature type="transmembrane region" description="Helical" evidence="11">
    <location>
        <begin position="184"/>
        <end position="201"/>
    </location>
</feature>
<evidence type="ECO:0000256" key="10">
    <source>
        <dbReference type="ARBA" id="ARBA00023201"/>
    </source>
</evidence>
<feature type="transmembrane region" description="Helical" evidence="11">
    <location>
        <begin position="386"/>
        <end position="407"/>
    </location>
</feature>
<proteinExistence type="inferred from homology"/>
<feature type="transmembrane region" description="Helical" evidence="11">
    <location>
        <begin position="325"/>
        <end position="350"/>
    </location>
</feature>
<keyword evidence="5 11" id="KW-0812">Transmembrane</keyword>
<evidence type="ECO:0000313" key="12">
    <source>
        <dbReference type="EMBL" id="SVA55635.1"/>
    </source>
</evidence>
<evidence type="ECO:0000256" key="1">
    <source>
        <dbReference type="ARBA" id="ARBA00004651"/>
    </source>
</evidence>
<feature type="transmembrane region" description="Helical" evidence="11">
    <location>
        <begin position="445"/>
        <end position="466"/>
    </location>
</feature>
<name>A0A381WT01_9ZZZZ</name>
<feature type="transmembrane region" description="Helical" evidence="11">
    <location>
        <begin position="279"/>
        <end position="305"/>
    </location>
</feature>
<dbReference type="AlphaFoldDB" id="A0A381WT01"/>
<evidence type="ECO:0000256" key="6">
    <source>
        <dbReference type="ARBA" id="ARBA00022989"/>
    </source>
</evidence>
<dbReference type="GO" id="GO:0005886">
    <property type="term" value="C:plasma membrane"/>
    <property type="evidence" value="ECO:0007669"/>
    <property type="project" value="UniProtKB-SubCell"/>
</dbReference>
<dbReference type="PANTHER" id="PTHR42985:SF40">
    <property type="entry name" value="LD47995P-RELATED"/>
    <property type="match status" value="1"/>
</dbReference>
<feature type="transmembrane region" description="Helical" evidence="11">
    <location>
        <begin position="152"/>
        <end position="172"/>
    </location>
</feature>
<dbReference type="PANTHER" id="PTHR42985">
    <property type="entry name" value="SODIUM-COUPLED MONOCARBOXYLATE TRANSPORTER"/>
    <property type="match status" value="1"/>
</dbReference>
<feature type="transmembrane region" description="Helical" evidence="11">
    <location>
        <begin position="478"/>
        <end position="500"/>
    </location>
</feature>
<dbReference type="Pfam" id="PF00474">
    <property type="entry name" value="SSF"/>
    <property type="match status" value="1"/>
</dbReference>
<keyword evidence="8" id="KW-0406">Ion transport</keyword>
<feature type="transmembrane region" description="Helical" evidence="11">
    <location>
        <begin position="6"/>
        <end position="25"/>
    </location>
</feature>
<protein>
    <recommendedName>
        <fullName evidence="13">Sodium:solute symporter</fullName>
    </recommendedName>
</protein>